<dbReference type="GO" id="GO:0034472">
    <property type="term" value="P:snRNA 3'-end processing"/>
    <property type="evidence" value="ECO:0007669"/>
    <property type="project" value="EnsemblFungi"/>
</dbReference>
<dbReference type="Gene3D" id="3.30.70.330">
    <property type="match status" value="1"/>
</dbReference>
<feature type="region of interest" description="Disordered" evidence="3">
    <location>
        <begin position="421"/>
        <end position="465"/>
    </location>
</feature>
<dbReference type="InterPro" id="IPR036621">
    <property type="entry name" value="Anticodon-bd_dom_sf"/>
</dbReference>
<feature type="region of interest" description="Disordered" evidence="3">
    <location>
        <begin position="137"/>
        <end position="238"/>
    </location>
</feature>
<dbReference type="GO" id="GO:0071028">
    <property type="term" value="P:nuclear mRNA surveillance"/>
    <property type="evidence" value="ECO:0007669"/>
    <property type="project" value="EnsemblFungi"/>
</dbReference>
<dbReference type="SMART" id="SM00360">
    <property type="entry name" value="RRM"/>
    <property type="match status" value="1"/>
</dbReference>
<dbReference type="OrthoDB" id="10044938at2759"/>
<evidence type="ECO:0000256" key="2">
    <source>
        <dbReference type="PROSITE-ProRule" id="PRU00176"/>
    </source>
</evidence>
<protein>
    <submittedName>
        <fullName evidence="5">LALA0S05e05490g1_1</fullName>
    </submittedName>
</protein>
<dbReference type="Proteomes" id="UP000054304">
    <property type="component" value="Unassembled WGS sequence"/>
</dbReference>
<dbReference type="SUPFAM" id="SSF54928">
    <property type="entry name" value="RNA-binding domain, RBD"/>
    <property type="match status" value="1"/>
</dbReference>
<dbReference type="GO" id="GO:0030847">
    <property type="term" value="P:termination of RNA polymerase II transcription, exosome-dependent"/>
    <property type="evidence" value="ECO:0007669"/>
    <property type="project" value="EnsemblFungi"/>
</dbReference>
<feature type="region of interest" description="Disordered" evidence="3">
    <location>
        <begin position="296"/>
        <end position="316"/>
    </location>
</feature>
<feature type="domain" description="RRM" evidence="4">
    <location>
        <begin position="349"/>
        <end position="420"/>
    </location>
</feature>
<evidence type="ECO:0000256" key="3">
    <source>
        <dbReference type="SAM" id="MobiDB-lite"/>
    </source>
</evidence>
<proteinExistence type="predicted"/>
<dbReference type="GO" id="GO:0005634">
    <property type="term" value="C:nucleus"/>
    <property type="evidence" value="ECO:0007669"/>
    <property type="project" value="EnsemblFungi"/>
</dbReference>
<dbReference type="RefSeq" id="XP_022628656.1">
    <property type="nucleotide sequence ID" value="XM_022772320.1"/>
</dbReference>
<keyword evidence="6" id="KW-1185">Reference proteome</keyword>
<dbReference type="Pfam" id="PF00076">
    <property type="entry name" value="RRM_1"/>
    <property type="match status" value="1"/>
</dbReference>
<dbReference type="SUPFAM" id="SSF52954">
    <property type="entry name" value="Class II aaRS ABD-related"/>
    <property type="match status" value="1"/>
</dbReference>
<evidence type="ECO:0000313" key="6">
    <source>
        <dbReference type="Proteomes" id="UP000054304"/>
    </source>
</evidence>
<keyword evidence="1 2" id="KW-0694">RNA-binding</keyword>
<evidence type="ECO:0000256" key="1">
    <source>
        <dbReference type="ARBA" id="ARBA00022884"/>
    </source>
</evidence>
<organism evidence="5 6">
    <name type="scientific">Lachancea lanzarotensis</name>
    <dbReference type="NCBI Taxonomy" id="1245769"/>
    <lineage>
        <taxon>Eukaryota</taxon>
        <taxon>Fungi</taxon>
        <taxon>Dikarya</taxon>
        <taxon>Ascomycota</taxon>
        <taxon>Saccharomycotina</taxon>
        <taxon>Saccharomycetes</taxon>
        <taxon>Saccharomycetales</taxon>
        <taxon>Saccharomycetaceae</taxon>
        <taxon>Lachancea</taxon>
    </lineage>
</organism>
<feature type="compositionally biased region" description="Acidic residues" evidence="3">
    <location>
        <begin position="38"/>
        <end position="51"/>
    </location>
</feature>
<dbReference type="InterPro" id="IPR000504">
    <property type="entry name" value="RRM_dom"/>
</dbReference>
<dbReference type="PANTHER" id="PTHR13968">
    <property type="entry name" value="HETEROGENEOUS NUCLEAR RIBONUCLEOPROTEIN"/>
    <property type="match status" value="1"/>
</dbReference>
<evidence type="ECO:0000313" key="5">
    <source>
        <dbReference type="EMBL" id="CEP62430.1"/>
    </source>
</evidence>
<feature type="compositionally biased region" description="Polar residues" evidence="3">
    <location>
        <begin position="142"/>
        <end position="163"/>
    </location>
</feature>
<dbReference type="EMBL" id="LN736364">
    <property type="protein sequence ID" value="CEP62430.1"/>
    <property type="molecule type" value="Genomic_DNA"/>
</dbReference>
<dbReference type="GO" id="GO:0005737">
    <property type="term" value="C:cytoplasm"/>
    <property type="evidence" value="ECO:0007669"/>
    <property type="project" value="EnsemblFungi"/>
</dbReference>
<dbReference type="GO" id="GO:0035649">
    <property type="term" value="C:Nrd1 complex"/>
    <property type="evidence" value="ECO:0007669"/>
    <property type="project" value="EnsemblFungi"/>
</dbReference>
<dbReference type="AlphaFoldDB" id="A0A0C7N349"/>
<feature type="compositionally biased region" description="Basic and acidic residues" evidence="3">
    <location>
        <begin position="52"/>
        <end position="69"/>
    </location>
</feature>
<sequence length="800" mass="87989">MSYDDPEPLETGGDAPLVPPALEGAPTEETKLAAAETDALDDEEEEEDDREESLYSHEEERDAAEKEDSATPEIQTATVEDANEGQIGAETQDVDSAAIDEISNDTGEIGDATLSRTLSNTVVDVVPETEAVTEVSDLTPDIQPSNEQITDVQQQAEEGQLQTFKDAETTEQLTEVTKPEQPVVDEEAAIENAALEPDASESNGNEDSDENKSSSSSSSSSSSPDAEAPSSDSQKFNVNNYDRDAENVDYDLLQRQATLILDSQILDRPQFQRLSDPEKISAIVALLSSDVETGLPRRTAPVSHDSTAEDGENRPNLFQPMSVVERKRYNDYLKGENRITEIQNIPPKSRLFIGNLPLKNVAKDDLFRIFSPYGHIYQINIKNAFGFIQYDNPQSVRAAIAGESNEINFGKKLILEISSSNSRPQYDHGDHGTNSSSTFISSSKRPFEEEEEEDEEDLYNESQKRGKRRVPECQIYVKRTADRSYANDVFARFRQRTGLETDMIFLKPRMELRKMINDAAYEGVWGVVLVNKTRNVDIQTFYKGAQGETKFDEYASVSCEDAIAIFNNLKGSRNSSLNIAPQQPVPQQQYYGGYHAAPAPVPPHQGQAYMQQAYGAMAPTPQAYGATVPPPPAMAQNYPYQGHPVTGPAPHISQQPGMAPPMGPIPQMDQQQLLSAIQNLPPNVVSNLLSMAQQQPQQQQQLLGIIQSMQPQGQAQGSPPAPISYGGFQQMPMVNTPVHHQPQHQAPPPPPHHTQPQDPYGSGPKNPPSQNPVPQQQSPSMSGNNNVQSLLDSLAQLQQK</sequence>
<dbReference type="GeneID" id="34685900"/>
<dbReference type="HOGENOM" id="CLU_016358_0_0_1"/>
<gene>
    <name evidence="5" type="ORF">LALA0_S05e05490g</name>
</gene>
<reference evidence="5 6" key="1">
    <citation type="submission" date="2014-12" db="EMBL/GenBank/DDBJ databases">
        <authorList>
            <person name="Neuveglise Cecile"/>
        </authorList>
    </citation>
    <scope>NUCLEOTIDE SEQUENCE [LARGE SCALE GENOMIC DNA]</scope>
    <source>
        <strain evidence="5 6">CBS 12615</strain>
    </source>
</reference>
<dbReference type="GO" id="GO:0071041">
    <property type="term" value="P:antisense RNA transcript catabolic process"/>
    <property type="evidence" value="ECO:0007669"/>
    <property type="project" value="EnsemblFungi"/>
</dbReference>
<dbReference type="InterPro" id="IPR012677">
    <property type="entry name" value="Nucleotide-bd_a/b_plait_sf"/>
</dbReference>
<dbReference type="Gene3D" id="3.40.50.800">
    <property type="entry name" value="Anticodon-binding domain"/>
    <property type="match status" value="1"/>
</dbReference>
<feature type="compositionally biased region" description="Low complexity" evidence="3">
    <location>
        <begin position="213"/>
        <end position="233"/>
    </location>
</feature>
<feature type="compositionally biased region" description="Acidic residues" evidence="3">
    <location>
        <begin position="448"/>
        <end position="459"/>
    </location>
</feature>
<evidence type="ECO:0000259" key="4">
    <source>
        <dbReference type="PROSITE" id="PS50102"/>
    </source>
</evidence>
<dbReference type="InterPro" id="IPR035979">
    <property type="entry name" value="RBD_domain_sf"/>
</dbReference>
<accession>A0A0C7N349</accession>
<dbReference type="GO" id="GO:0042780">
    <property type="term" value="P:tRNA 3'-end processing"/>
    <property type="evidence" value="ECO:0007669"/>
    <property type="project" value="EnsemblFungi"/>
</dbReference>
<dbReference type="InterPro" id="IPR051186">
    <property type="entry name" value="RRM_HNRPC/RALY_subfam"/>
</dbReference>
<feature type="region of interest" description="Disordered" evidence="3">
    <location>
        <begin position="710"/>
        <end position="800"/>
    </location>
</feature>
<feature type="region of interest" description="Disordered" evidence="3">
    <location>
        <begin position="1"/>
        <end position="95"/>
    </location>
</feature>
<name>A0A0C7N349_9SACH</name>
<dbReference type="GO" id="GO:0001068">
    <property type="term" value="F:transcription regulatory region RNA binding"/>
    <property type="evidence" value="ECO:0007669"/>
    <property type="project" value="EnsemblFungi"/>
</dbReference>
<dbReference type="GO" id="GO:0071034">
    <property type="term" value="P:CUT catabolic process"/>
    <property type="evidence" value="ECO:0007669"/>
    <property type="project" value="EnsemblFungi"/>
</dbReference>
<dbReference type="PANTHER" id="PTHR13968:SF26">
    <property type="entry name" value="RRM DOMAIN-CONTAINING PROTEIN"/>
    <property type="match status" value="1"/>
</dbReference>
<dbReference type="GO" id="GO:0031124">
    <property type="term" value="P:mRNA 3'-end processing"/>
    <property type="evidence" value="ECO:0007669"/>
    <property type="project" value="EnsemblFungi"/>
</dbReference>
<dbReference type="STRING" id="1245769.A0A0C7N349"/>
<feature type="compositionally biased region" description="Low complexity" evidence="3">
    <location>
        <begin position="772"/>
        <end position="800"/>
    </location>
</feature>
<dbReference type="PROSITE" id="PS50102">
    <property type="entry name" value="RRM"/>
    <property type="match status" value="1"/>
</dbReference>
<dbReference type="GO" id="GO:0031126">
    <property type="term" value="P:sno(s)RNA 3'-end processing"/>
    <property type="evidence" value="ECO:0007669"/>
    <property type="project" value="EnsemblFungi"/>
</dbReference>